<dbReference type="Pfam" id="PF00497">
    <property type="entry name" value="SBP_bac_3"/>
    <property type="match status" value="1"/>
</dbReference>
<feature type="domain" description="Solute-binding protein family 3/N-terminal" evidence="3">
    <location>
        <begin position="9"/>
        <end position="228"/>
    </location>
</feature>
<comment type="similarity">
    <text evidence="1">Belongs to the bacterial solute-binding protein 3 family.</text>
</comment>
<protein>
    <submittedName>
        <fullName evidence="4">Amino acid ABC transporter substrate-binding protein</fullName>
    </submittedName>
</protein>
<evidence type="ECO:0000256" key="1">
    <source>
        <dbReference type="ARBA" id="ARBA00010333"/>
    </source>
</evidence>
<dbReference type="SUPFAM" id="SSF53850">
    <property type="entry name" value="Periplasmic binding protein-like II"/>
    <property type="match status" value="1"/>
</dbReference>
<accession>A0A0J5M2E9</accession>
<evidence type="ECO:0000313" key="5">
    <source>
        <dbReference type="Proteomes" id="UP000036196"/>
    </source>
</evidence>
<reference evidence="4 5" key="1">
    <citation type="submission" date="2015-05" db="EMBL/GenBank/DDBJ databases">
        <title>Genome sequences of Pluralibacter gergoviae.</title>
        <authorList>
            <person name="Greninger A.L."/>
            <person name="Miller S."/>
        </authorList>
    </citation>
    <scope>NUCLEOTIDE SEQUENCE [LARGE SCALE GENOMIC DNA]</scope>
    <source>
        <strain evidence="4 5">JS81F13</strain>
    </source>
</reference>
<dbReference type="SMART" id="SM00062">
    <property type="entry name" value="PBPb"/>
    <property type="match status" value="1"/>
</dbReference>
<dbReference type="eggNOG" id="COG0834">
    <property type="taxonomic scope" value="Bacteria"/>
</dbReference>
<evidence type="ECO:0000256" key="2">
    <source>
        <dbReference type="ARBA" id="ARBA00022729"/>
    </source>
</evidence>
<name>A0A0J5M2E9_PLUGE</name>
<dbReference type="PATRIC" id="fig|61647.15.peg.3210"/>
<dbReference type="PANTHER" id="PTHR35936">
    <property type="entry name" value="MEMBRANE-BOUND LYTIC MUREIN TRANSGLYCOSYLASE F"/>
    <property type="match status" value="1"/>
</dbReference>
<gene>
    <name evidence="4" type="ORF">ABW06_04380</name>
</gene>
<sequence>MSEARCSTALRFAINLGNPVLAFISPSGEPEGISVALARRIAQSLGAEAQFTTYPTAGAVVAAAQAGEWDIAFLARDPERAQTLRFTESYITIQGTMMVAAEADVRSVAQMDSEGLTINVGKGAAYDLWLTRNFSRAVLLRQASSQAAIDAFLNGEGDAVAGIRQPLEKAARQNAGYRVLEDNFTQIEQAVCVPLGDERYFAEIAGLINSLKESGEIAQLINSNLNDS</sequence>
<keyword evidence="2" id="KW-0732">Signal</keyword>
<dbReference type="RefSeq" id="WP_048278279.1">
    <property type="nucleotide sequence ID" value="NZ_LDZF01000003.1"/>
</dbReference>
<comment type="caution">
    <text evidence="4">The sequence shown here is derived from an EMBL/GenBank/DDBJ whole genome shotgun (WGS) entry which is preliminary data.</text>
</comment>
<dbReference type="AlphaFoldDB" id="A0A0J5M2E9"/>
<dbReference type="STRING" id="61647.LG71_19175"/>
<organism evidence="4 5">
    <name type="scientific">Pluralibacter gergoviae</name>
    <name type="common">Enterobacter gergoviae</name>
    <dbReference type="NCBI Taxonomy" id="61647"/>
    <lineage>
        <taxon>Bacteria</taxon>
        <taxon>Pseudomonadati</taxon>
        <taxon>Pseudomonadota</taxon>
        <taxon>Gammaproteobacteria</taxon>
        <taxon>Enterobacterales</taxon>
        <taxon>Enterobacteriaceae</taxon>
        <taxon>Pluralibacter</taxon>
    </lineage>
</organism>
<dbReference type="Proteomes" id="UP000036196">
    <property type="component" value="Unassembled WGS sequence"/>
</dbReference>
<dbReference type="EMBL" id="LDZF01000003">
    <property type="protein sequence ID" value="KMK15849.1"/>
    <property type="molecule type" value="Genomic_DNA"/>
</dbReference>
<evidence type="ECO:0000259" key="3">
    <source>
        <dbReference type="SMART" id="SM00062"/>
    </source>
</evidence>
<keyword evidence="5" id="KW-1185">Reference proteome</keyword>
<dbReference type="InterPro" id="IPR001638">
    <property type="entry name" value="Solute-binding_3/MltF_N"/>
</dbReference>
<proteinExistence type="inferred from homology"/>
<evidence type="ECO:0000313" key="4">
    <source>
        <dbReference type="EMBL" id="KMK15849.1"/>
    </source>
</evidence>
<dbReference type="PANTHER" id="PTHR35936:SF17">
    <property type="entry name" value="ARGININE-BINDING EXTRACELLULAR PROTEIN ARTP"/>
    <property type="match status" value="1"/>
</dbReference>
<dbReference type="Gene3D" id="3.40.190.10">
    <property type="entry name" value="Periplasmic binding protein-like II"/>
    <property type="match status" value="2"/>
</dbReference>